<dbReference type="GO" id="GO:0031023">
    <property type="term" value="P:microtubule organizing center organization"/>
    <property type="evidence" value="ECO:0007669"/>
    <property type="project" value="TreeGrafter"/>
</dbReference>
<dbReference type="GO" id="GO:0005815">
    <property type="term" value="C:microtubule organizing center"/>
    <property type="evidence" value="ECO:0007669"/>
    <property type="project" value="TreeGrafter"/>
</dbReference>
<comment type="similarity">
    <text evidence="2">Belongs to the HAUS3 family.</text>
</comment>
<dbReference type="PRINTS" id="PR02089">
    <property type="entry name" value="HAUSAUGMINL3"/>
</dbReference>
<evidence type="ECO:0000256" key="1">
    <source>
        <dbReference type="ARBA" id="ARBA00004186"/>
    </source>
</evidence>
<keyword evidence="7 10" id="KW-0175">Coiled coil</keyword>
<dbReference type="InterPro" id="IPR032733">
    <property type="entry name" value="HAUS3_N"/>
</dbReference>
<dbReference type="GO" id="GO:0051301">
    <property type="term" value="P:cell division"/>
    <property type="evidence" value="ECO:0007669"/>
    <property type="project" value="UniProtKB-KW"/>
</dbReference>
<feature type="coiled-coil region" evidence="10">
    <location>
        <begin position="100"/>
        <end position="127"/>
    </location>
</feature>
<dbReference type="OrthoDB" id="2159690at2759"/>
<name>A0A8C4ZPW0_GADMO</name>
<gene>
    <name evidence="13" type="primary">HAUS3</name>
    <name evidence="13" type="synonym">haus3</name>
</gene>
<keyword evidence="9" id="KW-0131">Cell cycle</keyword>
<evidence type="ECO:0000256" key="10">
    <source>
        <dbReference type="SAM" id="Coils"/>
    </source>
</evidence>
<dbReference type="Pfam" id="PF14932">
    <property type="entry name" value="HAUS-augmin3"/>
    <property type="match status" value="1"/>
</dbReference>
<reference evidence="13" key="1">
    <citation type="submission" date="2025-08" db="UniProtKB">
        <authorList>
            <consortium name="Ensembl"/>
        </authorList>
    </citation>
    <scope>IDENTIFICATION</scope>
</reference>
<accession>A0A8C4ZPW0</accession>
<feature type="domain" description="HAUS augmin-like complex subunit 3 N-terminal" evidence="12">
    <location>
        <begin position="29"/>
        <end position="325"/>
    </location>
</feature>
<protein>
    <submittedName>
        <fullName evidence="13">HAUS augmin-like complex, subunit 3</fullName>
    </submittedName>
</protein>
<dbReference type="GO" id="GO:0005874">
    <property type="term" value="C:microtubule"/>
    <property type="evidence" value="ECO:0007669"/>
    <property type="project" value="UniProtKB-KW"/>
</dbReference>
<dbReference type="AlphaFoldDB" id="A0A8C4ZPW0"/>
<reference evidence="13" key="2">
    <citation type="submission" date="2025-09" db="UniProtKB">
        <authorList>
            <consortium name="Ensembl"/>
        </authorList>
    </citation>
    <scope>IDENTIFICATION</scope>
</reference>
<evidence type="ECO:0000256" key="4">
    <source>
        <dbReference type="ARBA" id="ARBA00022618"/>
    </source>
</evidence>
<dbReference type="GO" id="GO:0072686">
    <property type="term" value="C:mitotic spindle"/>
    <property type="evidence" value="ECO:0007669"/>
    <property type="project" value="TreeGrafter"/>
</dbReference>
<dbReference type="PANTHER" id="PTHR19378">
    <property type="entry name" value="GOLGIN- RELATED"/>
    <property type="match status" value="1"/>
</dbReference>
<dbReference type="GO" id="GO:0070652">
    <property type="term" value="C:HAUS complex"/>
    <property type="evidence" value="ECO:0007669"/>
    <property type="project" value="InterPro"/>
</dbReference>
<evidence type="ECO:0000256" key="3">
    <source>
        <dbReference type="ARBA" id="ARBA00022490"/>
    </source>
</evidence>
<comment type="subcellular location">
    <subcellularLocation>
        <location evidence="1">Cytoplasm</location>
        <location evidence="1">Cytoskeleton</location>
        <location evidence="1">Spindle</location>
    </subcellularLocation>
</comment>
<feature type="compositionally biased region" description="Basic and acidic residues" evidence="11">
    <location>
        <begin position="289"/>
        <end position="298"/>
    </location>
</feature>
<dbReference type="PANTHER" id="PTHR19378:SF0">
    <property type="entry name" value="HAUS AUGMIN-LIKE COMPLEX SUBUNIT 3"/>
    <property type="match status" value="1"/>
</dbReference>
<evidence type="ECO:0000256" key="7">
    <source>
        <dbReference type="ARBA" id="ARBA00023054"/>
    </source>
</evidence>
<dbReference type="Ensembl" id="ENSGMOT00000017096.2">
    <property type="protein sequence ID" value="ENSGMOP00000016678.2"/>
    <property type="gene ID" value="ENSGMOG00000015554.2"/>
</dbReference>
<proteinExistence type="inferred from homology"/>
<feature type="compositionally biased region" description="Acidic residues" evidence="11">
    <location>
        <begin position="276"/>
        <end position="288"/>
    </location>
</feature>
<feature type="coiled-coil region" evidence="10">
    <location>
        <begin position="589"/>
        <end position="623"/>
    </location>
</feature>
<evidence type="ECO:0000256" key="11">
    <source>
        <dbReference type="SAM" id="MobiDB-lite"/>
    </source>
</evidence>
<dbReference type="RefSeq" id="XP_030194864.1">
    <property type="nucleotide sequence ID" value="XM_030339004.1"/>
</dbReference>
<organism evidence="13 14">
    <name type="scientific">Gadus morhua</name>
    <name type="common">Atlantic cod</name>
    <dbReference type="NCBI Taxonomy" id="8049"/>
    <lineage>
        <taxon>Eukaryota</taxon>
        <taxon>Metazoa</taxon>
        <taxon>Chordata</taxon>
        <taxon>Craniata</taxon>
        <taxon>Vertebrata</taxon>
        <taxon>Euteleostomi</taxon>
        <taxon>Actinopterygii</taxon>
        <taxon>Neopterygii</taxon>
        <taxon>Teleostei</taxon>
        <taxon>Neoteleostei</taxon>
        <taxon>Acanthomorphata</taxon>
        <taxon>Zeiogadaria</taxon>
        <taxon>Gadariae</taxon>
        <taxon>Gadiformes</taxon>
        <taxon>Gadoidei</taxon>
        <taxon>Gadidae</taxon>
        <taxon>Gadus</taxon>
    </lineage>
</organism>
<sequence>MLDGGQFVEALGRLGYPGATSLKGSSFDWLFDCAPENLHFLRFVCRTLGRANVLAPEEARAFRELQKSGKPLLDEAALGQVLKTVGPADGSNASQTWFVTGENDASVEELEAKLQALQREKVLKQRRHSKLQVLATARGDAGLRLSAEQERASALLKEGMAAVGAENANANALLENLTEEVGRLASYLPAQPEVPPGKKSGVAVAPTPAGPKAAAPRRFQLISQLSLDPYLHQEELNTKTLSAFTQKQFFRGISDMVETCSDGCRLLDLSSCDGREGEEEEEEEEFEENEKGGGGDAVERRRTEMARLQWAFIVGQHQLLQATAEEHSLKAGLAWLSETGSRAKSMLASSSLAVREAVSRRQLQAVEAELEALVRGRLPGVLREASRLLNVPVVRGDLALQLARQDYYTSRQDQVRDYLLRQKSLFDLLLLALEVELRGWRTALKQLGDTRHRLSLESEQAALRADALAQPELVPNPRPSPIISCQDASFSRLLQVLEGSRCGAGQGPAEPFRTHEALDQAALDLSADLQAAREALAGAARQQGYTAARLQGDCEALHRATYTELQQLVLEPQVCPTAGAGQELLCPNAQELSLNLADAESQLQRLQRLMQDIMGEVRAKRSQLERSAALRRERDLYVYFHLDPRLLQRAVKDQEAKAAGRKGQH</sequence>
<keyword evidence="8" id="KW-0206">Cytoskeleton</keyword>
<evidence type="ECO:0000256" key="8">
    <source>
        <dbReference type="ARBA" id="ARBA00023212"/>
    </source>
</evidence>
<evidence type="ECO:0000256" key="9">
    <source>
        <dbReference type="ARBA" id="ARBA00023306"/>
    </source>
</evidence>
<keyword evidence="14" id="KW-1185">Reference proteome</keyword>
<dbReference type="Proteomes" id="UP000694546">
    <property type="component" value="Chromosome 17"/>
</dbReference>
<keyword evidence="4" id="KW-0132">Cell division</keyword>
<dbReference type="GeneTree" id="ENSGT00390000011904"/>
<dbReference type="GO" id="GO:0051225">
    <property type="term" value="P:spindle assembly"/>
    <property type="evidence" value="ECO:0007669"/>
    <property type="project" value="InterPro"/>
</dbReference>
<feature type="region of interest" description="Disordered" evidence="11">
    <location>
        <begin position="273"/>
        <end position="298"/>
    </location>
</feature>
<keyword evidence="5" id="KW-0493">Microtubule</keyword>
<keyword evidence="3" id="KW-0963">Cytoplasm</keyword>
<evidence type="ECO:0000256" key="6">
    <source>
        <dbReference type="ARBA" id="ARBA00022776"/>
    </source>
</evidence>
<evidence type="ECO:0000313" key="14">
    <source>
        <dbReference type="Proteomes" id="UP000694546"/>
    </source>
</evidence>
<dbReference type="InterPro" id="IPR026206">
    <property type="entry name" value="HAUS3"/>
</dbReference>
<evidence type="ECO:0000313" key="13">
    <source>
        <dbReference type="Ensembl" id="ENSGMOP00000016678.2"/>
    </source>
</evidence>
<evidence type="ECO:0000259" key="12">
    <source>
        <dbReference type="Pfam" id="PF14932"/>
    </source>
</evidence>
<evidence type="ECO:0000256" key="5">
    <source>
        <dbReference type="ARBA" id="ARBA00022701"/>
    </source>
</evidence>
<dbReference type="GeneID" id="115529873"/>
<keyword evidence="6" id="KW-0498">Mitosis</keyword>
<evidence type="ECO:0000256" key="2">
    <source>
        <dbReference type="ARBA" id="ARBA00009645"/>
    </source>
</evidence>
<dbReference type="OMA" id="LEWFCGN"/>